<evidence type="ECO:0000313" key="3">
    <source>
        <dbReference type="Proteomes" id="UP000053424"/>
    </source>
</evidence>
<feature type="compositionally biased region" description="Low complexity" evidence="1">
    <location>
        <begin position="47"/>
        <end position="86"/>
    </location>
</feature>
<sequence length="500" mass="55064">MDSPQSSSDRSPGPPICKVTYLEGKKRKRTVSQPDKSVPSPHHRFSSRISLRGISSDSDSSAKSISTTSSPMKSNSPKKNTNSPKKSGTKVPASRGPKKVDVPLPGPSPVKRTRRDSDEPTSISIGRKGMHIRTASSISSLKQVAQNVADSPSAAKKPESSVSRKPKSKKAKSIAASEDFDDNISLADSTVSTKIRRNESERIEYYNNQPECGKAEPHSAFCTKCNKSVNLGRKQTYAVRPWEIHRARCDQKPASVVPTTPKPSESPIAASQAINDDSPSQILASTSQPTPARRLSESERKEFLEAEKQIKVVEKHRVCCRKCQKWIDLSAVQAYVTSNWVKHKIRCSEAIPSDRVAAAKRKLRVVNDTQVKSFSARWIECGFCGITVQLVGDGEFNLTSWDEHKSDCTRSVPIFRSDSMNSITFPSSRPPASSVSTEDTVVVDPIVTRPSKGTKRSREEPEEIPQEDARPATRPRKAGYLPADMEPPTTAMGWFLLPFH</sequence>
<dbReference type="Proteomes" id="UP000053424">
    <property type="component" value="Unassembled WGS sequence"/>
</dbReference>
<protein>
    <submittedName>
        <fullName evidence="2">Uncharacterized protein</fullName>
    </submittedName>
</protein>
<keyword evidence="3" id="KW-1185">Reference proteome</keyword>
<evidence type="ECO:0000256" key="1">
    <source>
        <dbReference type="SAM" id="MobiDB-lite"/>
    </source>
</evidence>
<accession>A0A0C3CKQ7</accession>
<feature type="compositionally biased region" description="Polar residues" evidence="1">
    <location>
        <begin position="134"/>
        <end position="150"/>
    </location>
</feature>
<feature type="region of interest" description="Disordered" evidence="1">
    <location>
        <begin position="446"/>
        <end position="488"/>
    </location>
</feature>
<dbReference type="OrthoDB" id="3262173at2759"/>
<gene>
    <name evidence="2" type="ORF">M413DRAFT_359576</name>
</gene>
<feature type="compositionally biased region" description="Polar residues" evidence="1">
    <location>
        <begin position="272"/>
        <end position="290"/>
    </location>
</feature>
<organism evidence="2 3">
    <name type="scientific">Hebeloma cylindrosporum</name>
    <dbReference type="NCBI Taxonomy" id="76867"/>
    <lineage>
        <taxon>Eukaryota</taxon>
        <taxon>Fungi</taxon>
        <taxon>Dikarya</taxon>
        <taxon>Basidiomycota</taxon>
        <taxon>Agaricomycotina</taxon>
        <taxon>Agaricomycetes</taxon>
        <taxon>Agaricomycetidae</taxon>
        <taxon>Agaricales</taxon>
        <taxon>Agaricineae</taxon>
        <taxon>Hymenogastraceae</taxon>
        <taxon>Hebeloma</taxon>
    </lineage>
</organism>
<reference evidence="3" key="2">
    <citation type="submission" date="2015-01" db="EMBL/GenBank/DDBJ databases">
        <title>Evolutionary Origins and Diversification of the Mycorrhizal Mutualists.</title>
        <authorList>
            <consortium name="DOE Joint Genome Institute"/>
            <consortium name="Mycorrhizal Genomics Consortium"/>
            <person name="Kohler A."/>
            <person name="Kuo A."/>
            <person name="Nagy L.G."/>
            <person name="Floudas D."/>
            <person name="Copeland A."/>
            <person name="Barry K.W."/>
            <person name="Cichocki N."/>
            <person name="Veneault-Fourrey C."/>
            <person name="LaButti K."/>
            <person name="Lindquist E.A."/>
            <person name="Lipzen A."/>
            <person name="Lundell T."/>
            <person name="Morin E."/>
            <person name="Murat C."/>
            <person name="Riley R."/>
            <person name="Ohm R."/>
            <person name="Sun H."/>
            <person name="Tunlid A."/>
            <person name="Henrissat B."/>
            <person name="Grigoriev I.V."/>
            <person name="Hibbett D.S."/>
            <person name="Martin F."/>
        </authorList>
    </citation>
    <scope>NUCLEOTIDE SEQUENCE [LARGE SCALE GENOMIC DNA]</scope>
    <source>
        <strain evidence="3">h7</strain>
    </source>
</reference>
<feature type="region of interest" description="Disordered" evidence="1">
    <location>
        <begin position="251"/>
        <end position="295"/>
    </location>
</feature>
<dbReference type="STRING" id="686832.A0A0C3CKQ7"/>
<evidence type="ECO:0000313" key="2">
    <source>
        <dbReference type="EMBL" id="KIM44684.1"/>
    </source>
</evidence>
<proteinExistence type="predicted"/>
<feature type="compositionally biased region" description="Polar residues" evidence="1">
    <location>
        <begin position="1"/>
        <end position="10"/>
    </location>
</feature>
<reference evidence="2 3" key="1">
    <citation type="submission" date="2014-04" db="EMBL/GenBank/DDBJ databases">
        <authorList>
            <consortium name="DOE Joint Genome Institute"/>
            <person name="Kuo A."/>
            <person name="Gay G."/>
            <person name="Dore J."/>
            <person name="Kohler A."/>
            <person name="Nagy L.G."/>
            <person name="Floudas D."/>
            <person name="Copeland A."/>
            <person name="Barry K.W."/>
            <person name="Cichocki N."/>
            <person name="Veneault-Fourrey C."/>
            <person name="LaButti K."/>
            <person name="Lindquist E.A."/>
            <person name="Lipzen A."/>
            <person name="Lundell T."/>
            <person name="Morin E."/>
            <person name="Murat C."/>
            <person name="Sun H."/>
            <person name="Tunlid A."/>
            <person name="Henrissat B."/>
            <person name="Grigoriev I.V."/>
            <person name="Hibbett D.S."/>
            <person name="Martin F."/>
            <person name="Nordberg H.P."/>
            <person name="Cantor M.N."/>
            <person name="Hua S.X."/>
        </authorList>
    </citation>
    <scope>NUCLEOTIDE SEQUENCE [LARGE SCALE GENOMIC DNA]</scope>
    <source>
        <strain evidence="3">h7</strain>
    </source>
</reference>
<dbReference type="AlphaFoldDB" id="A0A0C3CKQ7"/>
<feature type="region of interest" description="Disordered" evidence="1">
    <location>
        <begin position="1"/>
        <end position="178"/>
    </location>
</feature>
<dbReference type="EMBL" id="KN831773">
    <property type="protein sequence ID" value="KIM44684.1"/>
    <property type="molecule type" value="Genomic_DNA"/>
</dbReference>
<dbReference type="HOGENOM" id="CLU_044883_0_0_1"/>
<name>A0A0C3CKQ7_HEBCY</name>